<dbReference type="Gene3D" id="1.10.287.950">
    <property type="entry name" value="Methyl-accepting chemotaxis protein"/>
    <property type="match status" value="1"/>
</dbReference>
<dbReference type="SUPFAM" id="SSF58104">
    <property type="entry name" value="Methyl-accepting chemotaxis protein (MCP) signaling domain"/>
    <property type="match status" value="1"/>
</dbReference>
<dbReference type="AlphaFoldDB" id="A0A6G9QQR7"/>
<evidence type="ECO:0000256" key="7">
    <source>
        <dbReference type="PROSITE-ProRule" id="PRU00284"/>
    </source>
</evidence>
<gene>
    <name evidence="11" type="ORF">HBH39_07835</name>
</gene>
<evidence type="ECO:0000259" key="9">
    <source>
        <dbReference type="PROSITE" id="PS50111"/>
    </source>
</evidence>
<keyword evidence="4 8" id="KW-0472">Membrane</keyword>
<evidence type="ECO:0000256" key="3">
    <source>
        <dbReference type="ARBA" id="ARBA00022989"/>
    </source>
</evidence>
<dbReference type="SMART" id="SM00283">
    <property type="entry name" value="MA"/>
    <property type="match status" value="1"/>
</dbReference>
<keyword evidence="12" id="KW-1185">Reference proteome</keyword>
<feature type="transmembrane region" description="Helical" evidence="8">
    <location>
        <begin position="20"/>
        <end position="37"/>
    </location>
</feature>
<evidence type="ECO:0000256" key="1">
    <source>
        <dbReference type="ARBA" id="ARBA00004141"/>
    </source>
</evidence>
<dbReference type="GO" id="GO:0004888">
    <property type="term" value="F:transmembrane signaling receptor activity"/>
    <property type="evidence" value="ECO:0007669"/>
    <property type="project" value="InterPro"/>
</dbReference>
<dbReference type="CDD" id="cd06225">
    <property type="entry name" value="HAMP"/>
    <property type="match status" value="1"/>
</dbReference>
<dbReference type="KEGG" id="saes:HBH39_07835"/>
<comment type="subcellular location">
    <subcellularLocation>
        <location evidence="1">Membrane</location>
        <topology evidence="1">Multi-pass membrane protein</topology>
    </subcellularLocation>
</comment>
<dbReference type="SMART" id="SM00304">
    <property type="entry name" value="HAMP"/>
    <property type="match status" value="1"/>
</dbReference>
<dbReference type="PANTHER" id="PTHR32089">
    <property type="entry name" value="METHYL-ACCEPTING CHEMOTAXIS PROTEIN MCPB"/>
    <property type="match status" value="1"/>
</dbReference>
<keyword evidence="3 8" id="KW-1133">Transmembrane helix</keyword>
<dbReference type="CDD" id="cd11386">
    <property type="entry name" value="MCP_signal"/>
    <property type="match status" value="1"/>
</dbReference>
<feature type="domain" description="HAMP" evidence="10">
    <location>
        <begin position="215"/>
        <end position="269"/>
    </location>
</feature>
<name>A0A6G9QQR7_9GAMM</name>
<evidence type="ECO:0000313" key="11">
    <source>
        <dbReference type="EMBL" id="QIR16159.1"/>
    </source>
</evidence>
<proteinExistence type="inferred from homology"/>
<evidence type="ECO:0000256" key="6">
    <source>
        <dbReference type="ARBA" id="ARBA00029447"/>
    </source>
</evidence>
<dbReference type="Pfam" id="PF00015">
    <property type="entry name" value="MCPsignal"/>
    <property type="match status" value="1"/>
</dbReference>
<dbReference type="PROSITE" id="PS50111">
    <property type="entry name" value="CHEMOTAXIS_TRANSDUC_2"/>
    <property type="match status" value="1"/>
</dbReference>
<dbReference type="PROSITE" id="PS50885">
    <property type="entry name" value="HAMP"/>
    <property type="match status" value="1"/>
</dbReference>
<organism evidence="11 12">
    <name type="scientific">Shewanella aestuarii</name>
    <dbReference type="NCBI Taxonomy" id="1028752"/>
    <lineage>
        <taxon>Bacteria</taxon>
        <taxon>Pseudomonadati</taxon>
        <taxon>Pseudomonadota</taxon>
        <taxon>Gammaproteobacteria</taxon>
        <taxon>Alteromonadales</taxon>
        <taxon>Shewanellaceae</taxon>
        <taxon>Shewanella</taxon>
    </lineage>
</organism>
<sequence>MAALYSQELNLKNLKIKHRIALLTFVALISFAISLFINNQTTSNNAQRLTSLQLQLYPVLNLAIVNEGLVIQLDQLIQSTVTTGEEDNLVIVSKMVEQIKDNLSQISTLLPSESNTSQRLSRDISTYHDNANKLVKAFLADDVDLNSITSQAATNADRYQQLAKDFKQQHLAFEQQFKANIENTINEANHSQVAVLTVGLIATIIMIIMGLIVNQSIITTLSNVTASLENISQGEGDLRSRIQYDGKDEIAELVYWFNQFVTKLQSSIADTKQTTDSLSAVSTTLLTGSKNSEQTVKQQNDAIEQISHAMAEMFISVTQIAEYAADAASEADNANTEANYGKQVVNDAVNTIKKLAEEVQSTSVVVNQLDAFTSNVNDILDTIRGIADQTNLLALNAAIEAARAGEQGRGFAVVADEVRTLASRTQASTQEIQQVLQELRTTSKQAVDAMQRGVGTATDGVKSTILAGDALTSITNKVSAISVVNEQIATATEEQHNTSVLIQQYVAEIEANALKVKSTTEDMGGISYDILNVSKQLQVITNQFKV</sequence>
<keyword evidence="5 7" id="KW-0807">Transducer</keyword>
<evidence type="ECO:0000256" key="8">
    <source>
        <dbReference type="SAM" id="Phobius"/>
    </source>
</evidence>
<protein>
    <submittedName>
        <fullName evidence="11">Methyl-accepting chemotaxis protein</fullName>
    </submittedName>
</protein>
<comment type="similarity">
    <text evidence="6">Belongs to the methyl-accepting chemotaxis (MCP) protein family.</text>
</comment>
<evidence type="ECO:0000256" key="2">
    <source>
        <dbReference type="ARBA" id="ARBA00022692"/>
    </source>
</evidence>
<dbReference type="InterPro" id="IPR003660">
    <property type="entry name" value="HAMP_dom"/>
</dbReference>
<evidence type="ECO:0000313" key="12">
    <source>
        <dbReference type="Proteomes" id="UP000502608"/>
    </source>
</evidence>
<dbReference type="Proteomes" id="UP000502608">
    <property type="component" value="Chromosome"/>
</dbReference>
<dbReference type="GO" id="GO:0006935">
    <property type="term" value="P:chemotaxis"/>
    <property type="evidence" value="ECO:0007669"/>
    <property type="project" value="InterPro"/>
</dbReference>
<dbReference type="GO" id="GO:0016020">
    <property type="term" value="C:membrane"/>
    <property type="evidence" value="ECO:0007669"/>
    <property type="project" value="UniProtKB-SubCell"/>
</dbReference>
<evidence type="ECO:0000256" key="5">
    <source>
        <dbReference type="ARBA" id="ARBA00023224"/>
    </source>
</evidence>
<accession>A0A6G9QQR7</accession>
<evidence type="ECO:0000259" key="10">
    <source>
        <dbReference type="PROSITE" id="PS50885"/>
    </source>
</evidence>
<keyword evidence="2 8" id="KW-0812">Transmembrane</keyword>
<dbReference type="FunFam" id="1.10.287.950:FF:000001">
    <property type="entry name" value="Methyl-accepting chemotaxis sensory transducer"/>
    <property type="match status" value="1"/>
</dbReference>
<dbReference type="GO" id="GO:0007165">
    <property type="term" value="P:signal transduction"/>
    <property type="evidence" value="ECO:0007669"/>
    <property type="project" value="UniProtKB-KW"/>
</dbReference>
<feature type="transmembrane region" description="Helical" evidence="8">
    <location>
        <begin position="193"/>
        <end position="213"/>
    </location>
</feature>
<dbReference type="PRINTS" id="PR00260">
    <property type="entry name" value="CHEMTRNSDUCR"/>
</dbReference>
<dbReference type="Pfam" id="PF00672">
    <property type="entry name" value="HAMP"/>
    <property type="match status" value="1"/>
</dbReference>
<reference evidence="11 12" key="1">
    <citation type="submission" date="2020-03" db="EMBL/GenBank/DDBJ databases">
        <title>Complete genome sequence of Shewanella sp.</title>
        <authorList>
            <person name="Kim Y.-S."/>
            <person name="Kim S.-J."/>
            <person name="Jung H.-K."/>
            <person name="Kim K.-H."/>
        </authorList>
    </citation>
    <scope>NUCLEOTIDE SEQUENCE [LARGE SCALE GENOMIC DNA]</scope>
    <source>
        <strain evidence="11 12">PN3F2</strain>
    </source>
</reference>
<evidence type="ECO:0000256" key="4">
    <source>
        <dbReference type="ARBA" id="ARBA00023136"/>
    </source>
</evidence>
<dbReference type="InterPro" id="IPR004090">
    <property type="entry name" value="Chemotax_Me-accpt_rcpt"/>
</dbReference>
<dbReference type="InterPro" id="IPR004089">
    <property type="entry name" value="MCPsignal_dom"/>
</dbReference>
<dbReference type="PANTHER" id="PTHR32089:SF119">
    <property type="entry name" value="METHYL-ACCEPTING CHEMOTAXIS PROTEIN CTPL"/>
    <property type="match status" value="1"/>
</dbReference>
<feature type="domain" description="Methyl-accepting transducer" evidence="9">
    <location>
        <begin position="274"/>
        <end position="510"/>
    </location>
</feature>
<dbReference type="EMBL" id="CP050313">
    <property type="protein sequence ID" value="QIR16159.1"/>
    <property type="molecule type" value="Genomic_DNA"/>
</dbReference>